<dbReference type="Proteomes" id="UP000095713">
    <property type="component" value="Unassembled WGS sequence"/>
</dbReference>
<protein>
    <submittedName>
        <fullName evidence="1">Uncharacterized protein</fullName>
    </submittedName>
</protein>
<keyword evidence="2" id="KW-1185">Reference proteome</keyword>
<sequence length="188" mass="21318">MKHSFLGLVALTLLFSSCKKKQNPFEISKQHIGLLTDSSQVKDLKTIFANDSLSTFINRDGFSGSKNSIDIFEKGGKKLLALTPKQTLDSTSVIQSIQIIDPRYKTDKDITTLSTFKDISSAYKVSRIDNLINSVIVNVKELHASFVIDKEELPANLRFDMNLKIETTHIPDQAKVKYFFIHWNHLNK</sequence>
<proteinExistence type="predicted"/>
<dbReference type="EMBL" id="MDJD01000043">
    <property type="protein sequence ID" value="OEK08029.1"/>
    <property type="molecule type" value="Genomic_DNA"/>
</dbReference>
<accession>A0A1E5T9H4</accession>
<evidence type="ECO:0000313" key="2">
    <source>
        <dbReference type="Proteomes" id="UP000095713"/>
    </source>
</evidence>
<evidence type="ECO:0000313" key="1">
    <source>
        <dbReference type="EMBL" id="OEK08029.1"/>
    </source>
</evidence>
<organism evidence="1 2">
    <name type="scientific">Flavivirga aquatica</name>
    <dbReference type="NCBI Taxonomy" id="1849968"/>
    <lineage>
        <taxon>Bacteria</taxon>
        <taxon>Pseudomonadati</taxon>
        <taxon>Bacteroidota</taxon>
        <taxon>Flavobacteriia</taxon>
        <taxon>Flavobacteriales</taxon>
        <taxon>Flavobacteriaceae</taxon>
        <taxon>Flavivirga</taxon>
    </lineage>
</organism>
<name>A0A1E5T9H4_9FLAO</name>
<dbReference type="AlphaFoldDB" id="A0A1E5T9H4"/>
<dbReference type="RefSeq" id="WP_069830488.1">
    <property type="nucleotide sequence ID" value="NZ_MDJD01000043.1"/>
</dbReference>
<dbReference type="OrthoDB" id="1436858at2"/>
<gene>
    <name evidence="1" type="ORF">A8C32_16365</name>
</gene>
<reference evidence="1 2" key="1">
    <citation type="submission" date="2016-05" db="EMBL/GenBank/DDBJ databases">
        <title>Draft Genome Sequence of Algibacter sp. Strain SK-16 Isolated from the Surface Water of Aburatsubo Inlet.</title>
        <authorList>
            <person name="Wong S.-K."/>
            <person name="Yoshizawa S."/>
            <person name="Nakajima Y."/>
            <person name="Ogura Y."/>
            <person name="Tetsuya H."/>
            <person name="Hamasaki K."/>
        </authorList>
    </citation>
    <scope>NUCLEOTIDE SEQUENCE [LARGE SCALE GENOMIC DNA]</scope>
    <source>
        <strain evidence="1 2">SK-16</strain>
    </source>
</reference>
<comment type="caution">
    <text evidence="1">The sequence shown here is derived from an EMBL/GenBank/DDBJ whole genome shotgun (WGS) entry which is preliminary data.</text>
</comment>
<dbReference type="PROSITE" id="PS51257">
    <property type="entry name" value="PROKAR_LIPOPROTEIN"/>
    <property type="match status" value="1"/>
</dbReference>
<dbReference type="STRING" id="1849968.A8C32_16365"/>